<accession>A0A8H3ED84</accession>
<proteinExistence type="predicted"/>
<dbReference type="Proteomes" id="UP000664169">
    <property type="component" value="Unassembled WGS sequence"/>
</dbReference>
<gene>
    <name evidence="1" type="ORF">GOMPHAMPRED_000311</name>
</gene>
<dbReference type="OrthoDB" id="5426775at2759"/>
<comment type="caution">
    <text evidence="1">The sequence shown here is derived from an EMBL/GenBank/DDBJ whole genome shotgun (WGS) entry which is preliminary data.</text>
</comment>
<dbReference type="EMBL" id="CAJPDQ010000001">
    <property type="protein sequence ID" value="CAF9903495.1"/>
    <property type="molecule type" value="Genomic_DNA"/>
</dbReference>
<evidence type="ECO:0000313" key="2">
    <source>
        <dbReference type="Proteomes" id="UP000664169"/>
    </source>
</evidence>
<organism evidence="1 2">
    <name type="scientific">Gomphillus americanus</name>
    <dbReference type="NCBI Taxonomy" id="1940652"/>
    <lineage>
        <taxon>Eukaryota</taxon>
        <taxon>Fungi</taxon>
        <taxon>Dikarya</taxon>
        <taxon>Ascomycota</taxon>
        <taxon>Pezizomycotina</taxon>
        <taxon>Lecanoromycetes</taxon>
        <taxon>OSLEUM clade</taxon>
        <taxon>Ostropomycetidae</taxon>
        <taxon>Ostropales</taxon>
        <taxon>Graphidaceae</taxon>
        <taxon>Gomphilloideae</taxon>
        <taxon>Gomphillus</taxon>
    </lineage>
</organism>
<protein>
    <submittedName>
        <fullName evidence="1">Uncharacterized protein</fullName>
    </submittedName>
</protein>
<dbReference type="AlphaFoldDB" id="A0A8H3ED84"/>
<reference evidence="1" key="1">
    <citation type="submission" date="2021-03" db="EMBL/GenBank/DDBJ databases">
        <authorList>
            <person name="Tagirdzhanova G."/>
        </authorList>
    </citation>
    <scope>NUCLEOTIDE SEQUENCE</scope>
</reference>
<evidence type="ECO:0000313" key="1">
    <source>
        <dbReference type="EMBL" id="CAF9903495.1"/>
    </source>
</evidence>
<keyword evidence="2" id="KW-1185">Reference proteome</keyword>
<sequence>MTHIHSPEPKRVLKRKVQELDQTESLFHNKRVGQNQPILGWLSSIEPVQPRPLNAPPFFDLTVDSRYASKPHIMPQEADMSREFARPSAPALTNQSSFSTKMKPEQASYPQILWANGICMNRSGKKMPKGIRDFVEKNITKKERSSPPLVQEELDKIIHVAEDIADSSDAHIQDLLHTEMFPLRDDRVASNGGLPFSSELLPHLPDAFYELATPMPDKFCGYRTGPKGIFSRPQYSVLSHPYMAKYALPTLDIAFPFLVIKTKSEAKGGTLWHAMAR</sequence>
<name>A0A8H3ED84_9LECA</name>